<dbReference type="InterPro" id="IPR039426">
    <property type="entry name" value="TonB-dep_rcpt-like"/>
</dbReference>
<evidence type="ECO:0000256" key="4">
    <source>
        <dbReference type="ARBA" id="ARBA00022692"/>
    </source>
</evidence>
<dbReference type="NCBIfam" id="TIGR04057">
    <property type="entry name" value="SusC_RagA_signa"/>
    <property type="match status" value="1"/>
</dbReference>
<dbReference type="InterPro" id="IPR037066">
    <property type="entry name" value="Plug_dom_sf"/>
</dbReference>
<dbReference type="InterPro" id="IPR036942">
    <property type="entry name" value="Beta-barrel_TonB_sf"/>
</dbReference>
<feature type="domain" description="TonB-dependent receptor plug" evidence="8">
    <location>
        <begin position="131"/>
        <end position="256"/>
    </location>
</feature>
<keyword evidence="9" id="KW-0675">Receptor</keyword>
<evidence type="ECO:0000256" key="7">
    <source>
        <dbReference type="PROSITE-ProRule" id="PRU01360"/>
    </source>
</evidence>
<keyword evidence="5 7" id="KW-0472">Membrane</keyword>
<comment type="caution">
    <text evidence="9">The sequence shown here is derived from an EMBL/GenBank/DDBJ whole genome shotgun (WGS) entry which is preliminary data.</text>
</comment>
<accession>A0A2U2B643</accession>
<dbReference type="Pfam" id="PF13715">
    <property type="entry name" value="CarbopepD_reg_2"/>
    <property type="match status" value="1"/>
</dbReference>
<dbReference type="AlphaFoldDB" id="A0A2U2B643"/>
<dbReference type="Gene3D" id="2.60.40.1120">
    <property type="entry name" value="Carboxypeptidase-like, regulatory domain"/>
    <property type="match status" value="1"/>
</dbReference>
<dbReference type="Proteomes" id="UP000244956">
    <property type="component" value="Unassembled WGS sequence"/>
</dbReference>
<keyword evidence="2 7" id="KW-0813">Transport</keyword>
<keyword evidence="6 7" id="KW-0998">Cell outer membrane</keyword>
<keyword evidence="3 7" id="KW-1134">Transmembrane beta strand</keyword>
<evidence type="ECO:0000256" key="2">
    <source>
        <dbReference type="ARBA" id="ARBA00022448"/>
    </source>
</evidence>
<dbReference type="Pfam" id="PF07715">
    <property type="entry name" value="Plug"/>
    <property type="match status" value="1"/>
</dbReference>
<keyword evidence="10" id="KW-1185">Reference proteome</keyword>
<evidence type="ECO:0000256" key="5">
    <source>
        <dbReference type="ARBA" id="ARBA00023136"/>
    </source>
</evidence>
<evidence type="ECO:0000256" key="3">
    <source>
        <dbReference type="ARBA" id="ARBA00022452"/>
    </source>
</evidence>
<dbReference type="InterPro" id="IPR008969">
    <property type="entry name" value="CarboxyPept-like_regulatory"/>
</dbReference>
<dbReference type="InterPro" id="IPR023996">
    <property type="entry name" value="TonB-dep_OMP_SusC/RagA"/>
</dbReference>
<evidence type="ECO:0000256" key="6">
    <source>
        <dbReference type="ARBA" id="ARBA00023237"/>
    </source>
</evidence>
<dbReference type="NCBIfam" id="TIGR04056">
    <property type="entry name" value="OMP_RagA_SusC"/>
    <property type="match status" value="1"/>
</dbReference>
<dbReference type="GO" id="GO:0009279">
    <property type="term" value="C:cell outer membrane"/>
    <property type="evidence" value="ECO:0007669"/>
    <property type="project" value="UniProtKB-SubCell"/>
</dbReference>
<evidence type="ECO:0000259" key="8">
    <source>
        <dbReference type="Pfam" id="PF07715"/>
    </source>
</evidence>
<gene>
    <name evidence="9" type="ORF">DDZ16_14835</name>
</gene>
<name>A0A2U2B643_9BACT</name>
<dbReference type="RefSeq" id="WP_109265265.1">
    <property type="nucleotide sequence ID" value="NZ_QEWP01000013.1"/>
</dbReference>
<proteinExistence type="inferred from homology"/>
<dbReference type="FunFam" id="2.170.130.10:FF:000008">
    <property type="entry name" value="SusC/RagA family TonB-linked outer membrane protein"/>
    <property type="match status" value="1"/>
</dbReference>
<dbReference type="SUPFAM" id="SSF56935">
    <property type="entry name" value="Porins"/>
    <property type="match status" value="1"/>
</dbReference>
<evidence type="ECO:0000256" key="1">
    <source>
        <dbReference type="ARBA" id="ARBA00004571"/>
    </source>
</evidence>
<dbReference type="PROSITE" id="PS52016">
    <property type="entry name" value="TONB_DEPENDENT_REC_3"/>
    <property type="match status" value="1"/>
</dbReference>
<dbReference type="EMBL" id="QEWP01000013">
    <property type="protein sequence ID" value="PWD98512.1"/>
    <property type="molecule type" value="Genomic_DNA"/>
</dbReference>
<comment type="similarity">
    <text evidence="7">Belongs to the TonB-dependent receptor family.</text>
</comment>
<dbReference type="Gene3D" id="2.170.130.10">
    <property type="entry name" value="TonB-dependent receptor, plug domain"/>
    <property type="match status" value="1"/>
</dbReference>
<organism evidence="9 10">
    <name type="scientific">Marinilabilia rubra</name>
    <dbReference type="NCBI Taxonomy" id="2162893"/>
    <lineage>
        <taxon>Bacteria</taxon>
        <taxon>Pseudomonadati</taxon>
        <taxon>Bacteroidota</taxon>
        <taxon>Bacteroidia</taxon>
        <taxon>Marinilabiliales</taxon>
        <taxon>Marinilabiliaceae</taxon>
        <taxon>Marinilabilia</taxon>
    </lineage>
</organism>
<keyword evidence="4 7" id="KW-0812">Transmembrane</keyword>
<dbReference type="InterPro" id="IPR023997">
    <property type="entry name" value="TonB-dep_OMP_SusC/RagA_CS"/>
</dbReference>
<sequence length="1040" mass="114597">MENFRIHKRPQSKVRRITFLIATAFLFVFSGIMYAQETTTVSGTIISTDDKLPLIGVTVIEVGTSNGTVTDAEGKYSLEVPDNASLRYSYIGFKTQVVSVSGRSNIDVQLAPDVSLVNEVVVVGYGSVQRSDLTGSVVSLKSDDLTEGSAVSIEQLMQGRAAGVTIQSKSGEPGGAISVKIRGASSVNAGNEPLYVIDGMPFDMVSPITGSGQGFTNNPNQRNPLNALNPNDIASIEVLKDASATAIYGSRGANGVVLITTKSGSGDKMNVNYSYSYSVQEIAKEQEMLDAHQYQDVLNGILDDGGFPGEERVDDFQGDGIYWPDLLYRTGMTHEHNLSFNGGDKQSNYFVSLNYYDQEGILINSGLERANARLNLKTQKEKKYAIDLNLNTTYIEDDFLSNGIGVNDNGGPLFAALNYDPTISRVFNPFTGRYVLSEHIIMDNPMALANGMNATAYTYRTYGNISGEYFLLPELSAKAKIGGNVTNSRRDVWVDPSTIRGEPTGGIASIINSTRSNVLAEFLLNFNKEMGKHKVNAVAGTTYEEFNQFNNNGSGSGFLYPDLKYNAIGSGVDSLQYVGSGRNQYKLMSYLGRVNYSFDQKYLLTVSGRIDGSSRFGENNKYGFFPSAALAWRISEEDFWMENDIISDVKLRGSFGTIGNQEIGNYRYLTSFSIPGNRPAYMGEEFRPLLVPSRAANQDLKWETSEQLDVGMDFSLFSGKFYGSLEYYVRKTKDLLLNVPQPVSNGFNVRLENAGSVKNQGLEFSLTGAVINTSDLTWDINANFSTLKNEVLDLGPVGTFYAGNYGGFAQNVTIVTEGEPLYSYHGHVIEGVWQEGDDFSTTLQPVEPGDWKYKDKNEDGVINNEDKEILGNPFPDFSWGLTNTVSYKGFKLSASLEGQHGMELFNYNMAETFYPFEFRRNRIAEPYLNRWTPDNPTNEYASFVNPNSQGINMVNSRTVEDASFIRLQSVRLSYNLPVEKLGLTFLSNASVFVTGQNLLTITDYSGVDPASNSFGSDLIRMDINSYPTARTYNMGVNVAF</sequence>
<comment type="subcellular location">
    <subcellularLocation>
        <location evidence="1 7">Cell outer membrane</location>
        <topology evidence="1 7">Multi-pass membrane protein</topology>
    </subcellularLocation>
</comment>
<dbReference type="SUPFAM" id="SSF49464">
    <property type="entry name" value="Carboxypeptidase regulatory domain-like"/>
    <property type="match status" value="1"/>
</dbReference>
<dbReference type="InterPro" id="IPR012910">
    <property type="entry name" value="Plug_dom"/>
</dbReference>
<protein>
    <submittedName>
        <fullName evidence="9">TonB-dependent receptor</fullName>
    </submittedName>
</protein>
<evidence type="ECO:0000313" key="10">
    <source>
        <dbReference type="Proteomes" id="UP000244956"/>
    </source>
</evidence>
<dbReference type="Gene3D" id="2.40.170.20">
    <property type="entry name" value="TonB-dependent receptor, beta-barrel domain"/>
    <property type="match status" value="1"/>
</dbReference>
<dbReference type="OrthoDB" id="9768177at2"/>
<reference evidence="9 10" key="1">
    <citation type="submission" date="2018-05" db="EMBL/GenBank/DDBJ databases">
        <title>Marinilabilia rubrum sp. nov., isolated from saltern sediment.</title>
        <authorList>
            <person name="Zhang R."/>
        </authorList>
    </citation>
    <scope>NUCLEOTIDE SEQUENCE [LARGE SCALE GENOMIC DNA]</scope>
    <source>
        <strain evidence="9 10">WTE16</strain>
    </source>
</reference>
<evidence type="ECO:0000313" key="9">
    <source>
        <dbReference type="EMBL" id="PWD98512.1"/>
    </source>
</evidence>